<reference evidence="1 2" key="1">
    <citation type="submission" date="2017-12" db="EMBL/GenBank/DDBJ databases">
        <title>Phylogenetic diversity of female urinary microbiome.</title>
        <authorList>
            <person name="Thomas-White K."/>
            <person name="Wolfe A.J."/>
        </authorList>
    </citation>
    <scope>NUCLEOTIDE SEQUENCE [LARGE SCALE GENOMIC DNA]</scope>
    <source>
        <strain evidence="1 2">UMB0844</strain>
    </source>
</reference>
<dbReference type="Proteomes" id="UP000234775">
    <property type="component" value="Unassembled WGS sequence"/>
</dbReference>
<evidence type="ECO:0000313" key="2">
    <source>
        <dbReference type="Proteomes" id="UP000234775"/>
    </source>
</evidence>
<organism evidence="1 2">
    <name type="scientific">Aerococcus christensenii</name>
    <dbReference type="NCBI Taxonomy" id="87541"/>
    <lineage>
        <taxon>Bacteria</taxon>
        <taxon>Bacillati</taxon>
        <taxon>Bacillota</taxon>
        <taxon>Bacilli</taxon>
        <taxon>Lactobacillales</taxon>
        <taxon>Aerococcaceae</taxon>
        <taxon>Aerococcus</taxon>
    </lineage>
</organism>
<name>A0A2I1K5S5_9LACT</name>
<proteinExistence type="predicted"/>
<dbReference type="AlphaFoldDB" id="A0A2I1K5S5"/>
<evidence type="ECO:0000313" key="1">
    <source>
        <dbReference type="EMBL" id="PKY90991.1"/>
    </source>
</evidence>
<comment type="caution">
    <text evidence="1">The sequence shown here is derived from an EMBL/GenBank/DDBJ whole genome shotgun (WGS) entry which is preliminary data.</text>
</comment>
<dbReference type="EMBL" id="PKGZ01000006">
    <property type="protein sequence ID" value="PKY90991.1"/>
    <property type="molecule type" value="Genomic_DNA"/>
</dbReference>
<sequence length="100" mass="11997">MDKEKVDQATLSAYQIVPQLSNNKQDTDYEKYLFPSPEIQGYQALEEKKLSRHLDEDEYEEWKEGISEEIPEDQRKSFLNSDKMKFYGQAYNTEEHRRVQ</sequence>
<keyword evidence="2" id="KW-1185">Reference proteome</keyword>
<protein>
    <submittedName>
        <fullName evidence="1">Uncharacterized protein</fullName>
    </submittedName>
</protein>
<dbReference type="RefSeq" id="WP_101660654.1">
    <property type="nucleotide sequence ID" value="NZ_PKGZ01000006.1"/>
</dbReference>
<accession>A0A2I1K5S5</accession>
<gene>
    <name evidence="1" type="ORF">CYJ27_06960</name>
</gene>